<organism evidence="1 2">
    <name type="scientific">Dryococelus australis</name>
    <dbReference type="NCBI Taxonomy" id="614101"/>
    <lineage>
        <taxon>Eukaryota</taxon>
        <taxon>Metazoa</taxon>
        <taxon>Ecdysozoa</taxon>
        <taxon>Arthropoda</taxon>
        <taxon>Hexapoda</taxon>
        <taxon>Insecta</taxon>
        <taxon>Pterygota</taxon>
        <taxon>Neoptera</taxon>
        <taxon>Polyneoptera</taxon>
        <taxon>Phasmatodea</taxon>
        <taxon>Verophasmatodea</taxon>
        <taxon>Anareolatae</taxon>
        <taxon>Phasmatidae</taxon>
        <taxon>Eurycanthinae</taxon>
        <taxon>Dryococelus</taxon>
    </lineage>
</organism>
<keyword evidence="2" id="KW-1185">Reference proteome</keyword>
<protein>
    <submittedName>
        <fullName evidence="1">Uncharacterized protein</fullName>
    </submittedName>
</protein>
<evidence type="ECO:0000313" key="1">
    <source>
        <dbReference type="EMBL" id="KAJ8874492.1"/>
    </source>
</evidence>
<gene>
    <name evidence="1" type="ORF">PR048_025352</name>
</gene>
<name>A0ABQ9GR58_9NEOP</name>
<sequence>MSVQVVYKIVTDLRLRLFPVESLVYRIEDMVEKIHAAVTTVDEEILNNVKAISSVTSHQGEPGSISGRVTGFSQVGIVPDNVIGRRVFSGISIFSCPFIPAPLHIHFNITLIGSQDLAVKSRPNLFTHSFSLAPQLRCRITSVKIHRVEVRLLQAWQDVNTAEPRKFCRAQTAFPYCAYWSLSCVFIGCCPTPGSCGIRKVFPCKSAIGSEACRAGLINCDPIAKADLSATGKARHAQILGKGVSHQRVRMTQAATGVLEARYENTTFRFSGDSADLLWRSLLVRHRSGVRKALGSNPRGLSEVRQKLQFQKTLRELSLTFLPDDVNVPFSAKRLLIILSHFVYTVVFTGALQTRLRLCRFWRPTTFSQRWTGEKKPAHEITRNSACCSGRSVNAREHGKAISPNNTKERYLKRVLQIETTSWDYLLPSASKTLQGLVSKEVEKIAACRTHLVLSSGSE</sequence>
<comment type="caution">
    <text evidence="1">The sequence shown here is derived from an EMBL/GenBank/DDBJ whole genome shotgun (WGS) entry which is preliminary data.</text>
</comment>
<accession>A0ABQ9GR58</accession>
<dbReference type="Proteomes" id="UP001159363">
    <property type="component" value="Chromosome 9"/>
</dbReference>
<evidence type="ECO:0000313" key="2">
    <source>
        <dbReference type="Proteomes" id="UP001159363"/>
    </source>
</evidence>
<dbReference type="EMBL" id="JARBHB010000010">
    <property type="protein sequence ID" value="KAJ8874492.1"/>
    <property type="molecule type" value="Genomic_DNA"/>
</dbReference>
<proteinExistence type="predicted"/>
<reference evidence="1 2" key="1">
    <citation type="submission" date="2023-02" db="EMBL/GenBank/DDBJ databases">
        <title>LHISI_Scaffold_Assembly.</title>
        <authorList>
            <person name="Stuart O.P."/>
            <person name="Cleave R."/>
            <person name="Magrath M.J.L."/>
            <person name="Mikheyev A.S."/>
        </authorList>
    </citation>
    <scope>NUCLEOTIDE SEQUENCE [LARGE SCALE GENOMIC DNA]</scope>
    <source>
        <strain evidence="1">Daus_M_001</strain>
        <tissue evidence="1">Leg muscle</tissue>
    </source>
</reference>